<protein>
    <submittedName>
        <fullName evidence="1">Uncharacterized protein</fullName>
    </submittedName>
</protein>
<name>A0A1A8Y2T0_9RHOO</name>
<gene>
    <name evidence="1" type="ORF">PROAA_610063</name>
</gene>
<reference evidence="1 2" key="1">
    <citation type="submission" date="2016-06" db="EMBL/GenBank/DDBJ databases">
        <authorList>
            <person name="Kjaerup R.B."/>
            <person name="Dalgaard T.S."/>
            <person name="Juul-Madsen H.R."/>
        </authorList>
    </citation>
    <scope>NUCLEOTIDE SEQUENCE [LARGE SCALE GENOMIC DNA]</scope>
    <source>
        <strain evidence="1">2</strain>
    </source>
</reference>
<proteinExistence type="predicted"/>
<accession>A0A1A8Y2T0</accession>
<evidence type="ECO:0000313" key="2">
    <source>
        <dbReference type="Proteomes" id="UP000199600"/>
    </source>
</evidence>
<dbReference type="AlphaFoldDB" id="A0A1A8Y2T0"/>
<dbReference type="Proteomes" id="UP000199600">
    <property type="component" value="Unassembled WGS sequence"/>
</dbReference>
<evidence type="ECO:0000313" key="1">
    <source>
        <dbReference type="EMBL" id="SBT10703.1"/>
    </source>
</evidence>
<organism evidence="1 2">
    <name type="scientific">Candidatus Propionivibrio aalborgensis</name>
    <dbReference type="NCBI Taxonomy" id="1860101"/>
    <lineage>
        <taxon>Bacteria</taxon>
        <taxon>Pseudomonadati</taxon>
        <taxon>Pseudomonadota</taxon>
        <taxon>Betaproteobacteria</taxon>
        <taxon>Rhodocyclales</taxon>
        <taxon>Rhodocyclaceae</taxon>
        <taxon>Propionivibrio</taxon>
    </lineage>
</organism>
<sequence length="64" mass="7146">MAMPCTLNRKSTDPAALVFVFSVRVTGPAIQRDNVFLKIFTTRAACRPFAVSLRLFCFTLLAHL</sequence>
<dbReference type="EMBL" id="FLQY01000364">
    <property type="protein sequence ID" value="SBT10703.1"/>
    <property type="molecule type" value="Genomic_DNA"/>
</dbReference>
<keyword evidence="2" id="KW-1185">Reference proteome</keyword>